<dbReference type="PROSITE" id="PS50082">
    <property type="entry name" value="WD_REPEATS_2"/>
    <property type="match status" value="2"/>
</dbReference>
<evidence type="ECO:0000256" key="9">
    <source>
        <dbReference type="ARBA" id="ARBA00022737"/>
    </source>
</evidence>
<evidence type="ECO:0000256" key="7">
    <source>
        <dbReference type="ARBA" id="ARBA00022574"/>
    </source>
</evidence>
<evidence type="ECO:0000256" key="6">
    <source>
        <dbReference type="ARBA" id="ARBA00022490"/>
    </source>
</evidence>
<feature type="repeat" description="WD" evidence="11">
    <location>
        <begin position="101"/>
        <end position="135"/>
    </location>
</feature>
<comment type="similarity">
    <text evidence="4">Belongs to the WD repeat ELP2 family.</text>
</comment>
<dbReference type="SUPFAM" id="SSF50978">
    <property type="entry name" value="WD40 repeat-like"/>
    <property type="match status" value="1"/>
</dbReference>
<keyword evidence="10" id="KW-0539">Nucleus</keyword>
<comment type="pathway">
    <text evidence="3">tRNA modification; 5-methoxycarbonylmethyl-2-thiouridine-tRNA biosynthesis.</text>
</comment>
<keyword evidence="9" id="KW-0677">Repeat</keyword>
<evidence type="ECO:0000256" key="3">
    <source>
        <dbReference type="ARBA" id="ARBA00005043"/>
    </source>
</evidence>
<keyword evidence="7 11" id="KW-0853">WD repeat</keyword>
<name>A0A8T0AIB9_SILME</name>
<dbReference type="GO" id="GO:0002098">
    <property type="term" value="P:tRNA wobble uridine modification"/>
    <property type="evidence" value="ECO:0007669"/>
    <property type="project" value="InterPro"/>
</dbReference>
<dbReference type="Gene3D" id="2.130.10.10">
    <property type="entry name" value="YVTN repeat-like/Quinoprotein amine dehydrogenase"/>
    <property type="match status" value="1"/>
</dbReference>
<dbReference type="GO" id="GO:0005634">
    <property type="term" value="C:nucleus"/>
    <property type="evidence" value="ECO:0007669"/>
    <property type="project" value="UniProtKB-SubCell"/>
</dbReference>
<dbReference type="EMBL" id="JABFDY010000022">
    <property type="protein sequence ID" value="KAF7691346.1"/>
    <property type="molecule type" value="Genomic_DNA"/>
</dbReference>
<keyword evidence="6" id="KW-0963">Cytoplasm</keyword>
<dbReference type="Proteomes" id="UP000606274">
    <property type="component" value="Unassembled WGS sequence"/>
</dbReference>
<evidence type="ECO:0000256" key="2">
    <source>
        <dbReference type="ARBA" id="ARBA00004496"/>
    </source>
</evidence>
<evidence type="ECO:0000256" key="1">
    <source>
        <dbReference type="ARBA" id="ARBA00004123"/>
    </source>
</evidence>
<keyword evidence="13" id="KW-1185">Reference proteome</keyword>
<comment type="caution">
    <text evidence="12">The sequence shown here is derived from an EMBL/GenBank/DDBJ whole genome shotgun (WGS) entry which is preliminary data.</text>
</comment>
<dbReference type="PANTHER" id="PTHR44111">
    <property type="entry name" value="ELONGATOR COMPLEX PROTEIN 2"/>
    <property type="match status" value="1"/>
</dbReference>
<gene>
    <name evidence="12" type="ORF">HF521_011643</name>
</gene>
<organism evidence="12 13">
    <name type="scientific">Silurus meridionalis</name>
    <name type="common">Southern catfish</name>
    <name type="synonym">Silurus soldatovi meridionalis</name>
    <dbReference type="NCBI Taxonomy" id="175797"/>
    <lineage>
        <taxon>Eukaryota</taxon>
        <taxon>Metazoa</taxon>
        <taxon>Chordata</taxon>
        <taxon>Craniata</taxon>
        <taxon>Vertebrata</taxon>
        <taxon>Euteleostomi</taxon>
        <taxon>Actinopterygii</taxon>
        <taxon>Neopterygii</taxon>
        <taxon>Teleostei</taxon>
        <taxon>Ostariophysi</taxon>
        <taxon>Siluriformes</taxon>
        <taxon>Siluridae</taxon>
        <taxon>Silurus</taxon>
    </lineage>
</organism>
<dbReference type="PANTHER" id="PTHR44111:SF1">
    <property type="entry name" value="ELONGATOR COMPLEX PROTEIN 2"/>
    <property type="match status" value="1"/>
</dbReference>
<dbReference type="InterPro" id="IPR015943">
    <property type="entry name" value="WD40/YVTN_repeat-like_dom_sf"/>
</dbReference>
<evidence type="ECO:0000256" key="8">
    <source>
        <dbReference type="ARBA" id="ARBA00022694"/>
    </source>
</evidence>
<evidence type="ECO:0000256" key="5">
    <source>
        <dbReference type="ARBA" id="ARBA00020267"/>
    </source>
</evidence>
<evidence type="ECO:0000256" key="10">
    <source>
        <dbReference type="ARBA" id="ARBA00023242"/>
    </source>
</evidence>
<evidence type="ECO:0000313" key="12">
    <source>
        <dbReference type="EMBL" id="KAF7691346.1"/>
    </source>
</evidence>
<comment type="subcellular location">
    <subcellularLocation>
        <location evidence="2">Cytoplasm</location>
    </subcellularLocation>
    <subcellularLocation>
        <location evidence="1">Nucleus</location>
    </subcellularLocation>
</comment>
<proteinExistence type="inferred from homology"/>
<evidence type="ECO:0000313" key="13">
    <source>
        <dbReference type="Proteomes" id="UP000606274"/>
    </source>
</evidence>
<protein>
    <recommendedName>
        <fullName evidence="5">Elongator complex protein 2</fullName>
    </recommendedName>
</protein>
<feature type="repeat" description="WD" evidence="11">
    <location>
        <begin position="52"/>
        <end position="98"/>
    </location>
</feature>
<dbReference type="SMART" id="SM00320">
    <property type="entry name" value="WD40"/>
    <property type="match status" value="3"/>
</dbReference>
<dbReference type="InterPro" id="IPR001680">
    <property type="entry name" value="WD40_rpt"/>
</dbReference>
<reference evidence="12" key="1">
    <citation type="submission" date="2020-08" db="EMBL/GenBank/DDBJ databases">
        <title>Chromosome-level assembly of Southern catfish (Silurus meridionalis) provides insights into visual adaptation to the nocturnal and benthic lifestyles.</title>
        <authorList>
            <person name="Zhang Y."/>
            <person name="Wang D."/>
            <person name="Peng Z."/>
        </authorList>
    </citation>
    <scope>NUCLEOTIDE SEQUENCE</scope>
    <source>
        <strain evidence="12">SWU-2019-XX</strain>
        <tissue evidence="12">Muscle</tissue>
    </source>
</reference>
<dbReference type="GO" id="GO:0033588">
    <property type="term" value="C:elongator holoenzyme complex"/>
    <property type="evidence" value="ECO:0007669"/>
    <property type="project" value="InterPro"/>
</dbReference>
<accession>A0A8T0AIB9</accession>
<dbReference type="GO" id="GO:0005737">
    <property type="term" value="C:cytoplasm"/>
    <property type="evidence" value="ECO:0007669"/>
    <property type="project" value="UniProtKB-SubCell"/>
</dbReference>
<dbReference type="InterPro" id="IPR036322">
    <property type="entry name" value="WD40_repeat_dom_sf"/>
</dbReference>
<evidence type="ECO:0000256" key="11">
    <source>
        <dbReference type="PROSITE-ProRule" id="PRU00221"/>
    </source>
</evidence>
<sequence>MASSLMTTCHVACCANRTPHVVSWGRRDLIAFGTCNSVALYDPQEVKVVQLLNKHSGRVNTVRWIYREDCGPETLLISGGSDSNIIVWEEQHGQFAASAVCSGHSGPVCSVDAVPLSSSDSLLVSASSDSTVKLWTYGGEKAECLQTLSFGSGFMMDVSLALLPGSRVPILACGGDDSKVYLYVQINGQFQKVLTLQGHEDWVRVLNGQQKMRSCCWPVALRTV</sequence>
<evidence type="ECO:0000256" key="4">
    <source>
        <dbReference type="ARBA" id="ARBA00005881"/>
    </source>
</evidence>
<dbReference type="Pfam" id="PF00400">
    <property type="entry name" value="WD40"/>
    <property type="match status" value="2"/>
</dbReference>
<keyword evidence="8" id="KW-0819">tRNA processing</keyword>
<dbReference type="AlphaFoldDB" id="A0A8T0AIB9"/>
<dbReference type="InterPro" id="IPR037289">
    <property type="entry name" value="Elp2"/>
</dbReference>